<dbReference type="SUPFAM" id="SSF81383">
    <property type="entry name" value="F-box domain"/>
    <property type="match status" value="1"/>
</dbReference>
<sequence>MFPPSTTAHLLASNSAPDGIESNVARSYIAGLEYQRAALENTIALQMHHHAHLVRFIQDHKLILAPIRRLPTELLAEIFKVAAREASAWGCLPGRLPPRTLIRVCRRWADVALGTPSLWSRAYLNLDDMGVREEAVTMTQLLHQRSGNTPLTIRIYQFKAPRQSLPIVPNVALAVLNVALAHCDRWQHVEFRSSETSPLLY</sequence>
<protein>
    <recommendedName>
        <fullName evidence="1">F-box domain-containing protein</fullName>
    </recommendedName>
</protein>
<evidence type="ECO:0000313" key="3">
    <source>
        <dbReference type="Proteomes" id="UP001221142"/>
    </source>
</evidence>
<dbReference type="Pfam" id="PF12937">
    <property type="entry name" value="F-box-like"/>
    <property type="match status" value="1"/>
</dbReference>
<accession>A0AAD7CE08</accession>
<evidence type="ECO:0000313" key="2">
    <source>
        <dbReference type="EMBL" id="KAJ7646493.1"/>
    </source>
</evidence>
<dbReference type="InterPro" id="IPR001810">
    <property type="entry name" value="F-box_dom"/>
</dbReference>
<dbReference type="EMBL" id="JARKIF010000002">
    <property type="protein sequence ID" value="KAJ7646493.1"/>
    <property type="molecule type" value="Genomic_DNA"/>
</dbReference>
<proteinExistence type="predicted"/>
<keyword evidence="3" id="KW-1185">Reference proteome</keyword>
<dbReference type="Proteomes" id="UP001221142">
    <property type="component" value="Unassembled WGS sequence"/>
</dbReference>
<evidence type="ECO:0000259" key="1">
    <source>
        <dbReference type="Pfam" id="PF12937"/>
    </source>
</evidence>
<reference evidence="2" key="1">
    <citation type="submission" date="2023-03" db="EMBL/GenBank/DDBJ databases">
        <title>Massive genome expansion in bonnet fungi (Mycena s.s.) driven by repeated elements and novel gene families across ecological guilds.</title>
        <authorList>
            <consortium name="Lawrence Berkeley National Laboratory"/>
            <person name="Harder C.B."/>
            <person name="Miyauchi S."/>
            <person name="Viragh M."/>
            <person name="Kuo A."/>
            <person name="Thoen E."/>
            <person name="Andreopoulos B."/>
            <person name="Lu D."/>
            <person name="Skrede I."/>
            <person name="Drula E."/>
            <person name="Henrissat B."/>
            <person name="Morin E."/>
            <person name="Kohler A."/>
            <person name="Barry K."/>
            <person name="LaButti K."/>
            <person name="Morin E."/>
            <person name="Salamov A."/>
            <person name="Lipzen A."/>
            <person name="Mereny Z."/>
            <person name="Hegedus B."/>
            <person name="Baldrian P."/>
            <person name="Stursova M."/>
            <person name="Weitz H."/>
            <person name="Taylor A."/>
            <person name="Grigoriev I.V."/>
            <person name="Nagy L.G."/>
            <person name="Martin F."/>
            <person name="Kauserud H."/>
        </authorList>
    </citation>
    <scope>NUCLEOTIDE SEQUENCE</scope>
    <source>
        <strain evidence="2">9284</strain>
    </source>
</reference>
<dbReference type="Gene3D" id="1.20.1280.50">
    <property type="match status" value="1"/>
</dbReference>
<comment type="caution">
    <text evidence="2">The sequence shown here is derived from an EMBL/GenBank/DDBJ whole genome shotgun (WGS) entry which is preliminary data.</text>
</comment>
<name>A0AAD7CE08_9AGAR</name>
<organism evidence="2 3">
    <name type="scientific">Roridomyces roridus</name>
    <dbReference type="NCBI Taxonomy" id="1738132"/>
    <lineage>
        <taxon>Eukaryota</taxon>
        <taxon>Fungi</taxon>
        <taxon>Dikarya</taxon>
        <taxon>Basidiomycota</taxon>
        <taxon>Agaricomycotina</taxon>
        <taxon>Agaricomycetes</taxon>
        <taxon>Agaricomycetidae</taxon>
        <taxon>Agaricales</taxon>
        <taxon>Marasmiineae</taxon>
        <taxon>Mycenaceae</taxon>
        <taxon>Roridomyces</taxon>
    </lineage>
</organism>
<feature type="domain" description="F-box" evidence="1">
    <location>
        <begin position="67"/>
        <end position="124"/>
    </location>
</feature>
<dbReference type="InterPro" id="IPR036047">
    <property type="entry name" value="F-box-like_dom_sf"/>
</dbReference>
<dbReference type="AlphaFoldDB" id="A0AAD7CE08"/>
<gene>
    <name evidence="2" type="ORF">FB45DRAFT_732704</name>
</gene>